<dbReference type="InterPro" id="IPR002575">
    <property type="entry name" value="Aminoglycoside_PTrfase"/>
</dbReference>
<evidence type="ECO:0000313" key="2">
    <source>
        <dbReference type="EMBL" id="EJU02363.1"/>
    </source>
</evidence>
<dbReference type="Proteomes" id="UP000030653">
    <property type="component" value="Unassembled WGS sequence"/>
</dbReference>
<dbReference type="AlphaFoldDB" id="M5GDG1"/>
<dbReference type="Gene3D" id="3.90.1200.10">
    <property type="match status" value="1"/>
</dbReference>
<dbReference type="EMBL" id="JH795862">
    <property type="protein sequence ID" value="EJU02363.1"/>
    <property type="molecule type" value="Genomic_DNA"/>
</dbReference>
<proteinExistence type="predicted"/>
<name>M5GDG1_DACPD</name>
<gene>
    <name evidence="2" type="ORF">DACRYDRAFT_79168</name>
</gene>
<dbReference type="RefSeq" id="XP_040629257.1">
    <property type="nucleotide sequence ID" value="XM_040776380.1"/>
</dbReference>
<dbReference type="HOGENOM" id="CLU_1704181_0_0_1"/>
<dbReference type="PANTHER" id="PTHR21310">
    <property type="entry name" value="AMINOGLYCOSIDE PHOSPHOTRANSFERASE-RELATED-RELATED"/>
    <property type="match status" value="1"/>
</dbReference>
<keyword evidence="3" id="KW-1185">Reference proteome</keyword>
<accession>M5GDG1</accession>
<dbReference type="SUPFAM" id="SSF56112">
    <property type="entry name" value="Protein kinase-like (PK-like)"/>
    <property type="match status" value="1"/>
</dbReference>
<feature type="domain" description="Aminoglycoside phosphotransferase" evidence="1">
    <location>
        <begin position="13"/>
        <end position="80"/>
    </location>
</feature>
<dbReference type="InterPro" id="IPR011009">
    <property type="entry name" value="Kinase-like_dom_sf"/>
</dbReference>
<evidence type="ECO:0000259" key="1">
    <source>
        <dbReference type="Pfam" id="PF01636"/>
    </source>
</evidence>
<evidence type="ECO:0000313" key="3">
    <source>
        <dbReference type="Proteomes" id="UP000030653"/>
    </source>
</evidence>
<dbReference type="OrthoDB" id="5598852at2759"/>
<sequence>MPVFEDVAAFHAWIKSLTRQYWPLVQPKLEKTFAKYDNTPTVFTHGDIADHNILIDGGRISGLIDWETSGWMPYYWENVCCEEVGPPKAFKKVVEIALADFGAGEGEGISQAAETTNNRPPREFMTKEQRRYFYGDNCLDESDNSVPELPAIIQ</sequence>
<dbReference type="Pfam" id="PF01636">
    <property type="entry name" value="APH"/>
    <property type="match status" value="1"/>
</dbReference>
<organism evidence="2 3">
    <name type="scientific">Dacryopinax primogenitus (strain DJM 731)</name>
    <name type="common">Brown rot fungus</name>
    <dbReference type="NCBI Taxonomy" id="1858805"/>
    <lineage>
        <taxon>Eukaryota</taxon>
        <taxon>Fungi</taxon>
        <taxon>Dikarya</taxon>
        <taxon>Basidiomycota</taxon>
        <taxon>Agaricomycotina</taxon>
        <taxon>Dacrymycetes</taxon>
        <taxon>Dacrymycetales</taxon>
        <taxon>Dacrymycetaceae</taxon>
        <taxon>Dacryopinax</taxon>
    </lineage>
</organism>
<protein>
    <recommendedName>
        <fullName evidence="1">Aminoglycoside phosphotransferase domain-containing protein</fullName>
    </recommendedName>
</protein>
<dbReference type="PANTHER" id="PTHR21310:SF55">
    <property type="entry name" value="AMINOGLYCOSIDE PHOSPHOTRANSFERASE DOMAIN-CONTAINING PROTEIN"/>
    <property type="match status" value="1"/>
</dbReference>
<reference evidence="2 3" key="1">
    <citation type="journal article" date="2012" name="Science">
        <title>The Paleozoic origin of enzymatic lignin decomposition reconstructed from 31 fungal genomes.</title>
        <authorList>
            <person name="Floudas D."/>
            <person name="Binder M."/>
            <person name="Riley R."/>
            <person name="Barry K."/>
            <person name="Blanchette R.A."/>
            <person name="Henrissat B."/>
            <person name="Martinez A.T."/>
            <person name="Otillar R."/>
            <person name="Spatafora J.W."/>
            <person name="Yadav J.S."/>
            <person name="Aerts A."/>
            <person name="Benoit I."/>
            <person name="Boyd A."/>
            <person name="Carlson A."/>
            <person name="Copeland A."/>
            <person name="Coutinho P.M."/>
            <person name="de Vries R.P."/>
            <person name="Ferreira P."/>
            <person name="Findley K."/>
            <person name="Foster B."/>
            <person name="Gaskell J."/>
            <person name="Glotzer D."/>
            <person name="Gorecki P."/>
            <person name="Heitman J."/>
            <person name="Hesse C."/>
            <person name="Hori C."/>
            <person name="Igarashi K."/>
            <person name="Jurgens J.A."/>
            <person name="Kallen N."/>
            <person name="Kersten P."/>
            <person name="Kohler A."/>
            <person name="Kuees U."/>
            <person name="Kumar T.K.A."/>
            <person name="Kuo A."/>
            <person name="LaButti K."/>
            <person name="Larrondo L.F."/>
            <person name="Lindquist E."/>
            <person name="Ling A."/>
            <person name="Lombard V."/>
            <person name="Lucas S."/>
            <person name="Lundell T."/>
            <person name="Martin R."/>
            <person name="McLaughlin D.J."/>
            <person name="Morgenstern I."/>
            <person name="Morin E."/>
            <person name="Murat C."/>
            <person name="Nagy L.G."/>
            <person name="Nolan M."/>
            <person name="Ohm R.A."/>
            <person name="Patyshakuliyeva A."/>
            <person name="Rokas A."/>
            <person name="Ruiz-Duenas F.J."/>
            <person name="Sabat G."/>
            <person name="Salamov A."/>
            <person name="Samejima M."/>
            <person name="Schmutz J."/>
            <person name="Slot J.C."/>
            <person name="St John F."/>
            <person name="Stenlid J."/>
            <person name="Sun H."/>
            <person name="Sun S."/>
            <person name="Syed K."/>
            <person name="Tsang A."/>
            <person name="Wiebenga A."/>
            <person name="Young D."/>
            <person name="Pisabarro A."/>
            <person name="Eastwood D.C."/>
            <person name="Martin F."/>
            <person name="Cullen D."/>
            <person name="Grigoriev I.V."/>
            <person name="Hibbett D.S."/>
        </authorList>
    </citation>
    <scope>NUCLEOTIDE SEQUENCE [LARGE SCALE GENOMIC DNA]</scope>
    <source>
        <strain evidence="2 3">DJM-731 SS1</strain>
    </source>
</reference>
<dbReference type="GeneID" id="63691442"/>
<dbReference type="InterPro" id="IPR051678">
    <property type="entry name" value="AGP_Transferase"/>
</dbReference>
<dbReference type="STRING" id="1858805.M5GDG1"/>